<proteinExistence type="predicted"/>
<dbReference type="Pfam" id="PF13361">
    <property type="entry name" value="UvrD_C"/>
    <property type="match status" value="1"/>
</dbReference>
<dbReference type="RefSeq" id="WP_283827152.1">
    <property type="nucleotide sequence ID" value="NZ_JASDDP010000008.1"/>
</dbReference>
<keyword evidence="6" id="KW-0067">ATP-binding</keyword>
<reference evidence="9" key="1">
    <citation type="submission" date="2023-05" db="EMBL/GenBank/DDBJ databases">
        <title>Mycoplasma phocimorsus sp. nov., isolated from Scandinavian patients with seal finger or septic arthritis after contact with seals.</title>
        <authorList>
            <person name="Skafte-Holm A."/>
            <person name="Pedersen T.R."/>
            <person name="Froelund M."/>
            <person name="Stegger M."/>
            <person name="Qvortrup K."/>
            <person name="Michaels D.L."/>
            <person name="Brown D.R."/>
            <person name="Jensen J.S."/>
        </authorList>
    </citation>
    <scope>NUCLEOTIDE SEQUENCE</scope>
    <source>
        <strain evidence="9">M5725</strain>
    </source>
</reference>
<sequence length="891" mass="105574">MNISFRLPHTIWDFFRTTDLIYSKSGKSNFDNINGYFEIILMNTSPDSIISPSLIEEIINDIKEYGPSEVFIFSPSHKEPNSLGNKIANELIAKGIKIFKTSKENEFTLNETLGKVVISTIHRVKGLERKCVYLLDPSKYWEKKWAEINDSSPHNIFYVAATRHKEKLKIILSNNIKEHPSWMNEESYKFVKNKNTQFFIKTKKNQQNLIKGVKDFINELSNKEQLNFYLINKINSCYEFASINSKNYVLKEENYAYILNCKNNNNDKCEQILEKFKINKKTLYKWNDLWTSFKQYNNNKTLTFKHFLENYFAIENISALKGKLAESLVYSDKQVKENFLNKYFWIWSNKKQISQFLNGLNYNEQMINFFLYYVQFRLSQLNKNIYKFVIENIEKIKNPNWNNRNALLLLEQSIGSNSLKEIADYLNYDIDSKFDLLTTKTTNEIINRLRSRISNNFISQIRVFDPKLELEGFVDLLDKDTNTYYEFKFKENLDKYDILQLVIYAVILKRKGKNVDNLIVWNLKDNNVIKIKIKNIIKLENSLLKAKEWEIDQSFFDVSKFYNQSSDDELQVIEKYININLANPTKKEDIDNILIDLIEDKKEEIIVEETQLKKEQKNMNDNLDNLTDEEKDTKKENNLISTKTTYMSSYPKPLSKTYETSFWSSDITYWKKLSQKNYITKNLTKSKISERTWYKNKNYVFLDIETFDLDYSASNKIVQFGLYIYKNGIMQENKTISQIIDPEEQIPEESSSIHKIYDKDVKGMPTFQEFWPDIKKYFNGDYLVIAFNAGFDVPIIWINATYNDFEMAEFDYFCAKNSLKKIIGKEKLDKFSLKNICDYLNIELNNHHNALADTKAIIDIFEKLEIFVTKFIERAINEGYRVKTIFKNFDC</sequence>
<gene>
    <name evidence="9" type="ORF">QLQ80_00815</name>
</gene>
<keyword evidence="5 9" id="KW-0269">Exonuclease</keyword>
<accession>A0AAJ1PQS9</accession>
<dbReference type="Gene3D" id="3.40.50.300">
    <property type="entry name" value="P-loop containing nucleotide triphosphate hydrolases"/>
    <property type="match status" value="1"/>
</dbReference>
<evidence type="ECO:0000256" key="7">
    <source>
        <dbReference type="SAM" id="Coils"/>
    </source>
</evidence>
<keyword evidence="7" id="KW-0175">Coiled coil</keyword>
<dbReference type="InterPro" id="IPR036397">
    <property type="entry name" value="RNaseH_sf"/>
</dbReference>
<keyword evidence="10" id="KW-1185">Reference proteome</keyword>
<dbReference type="GO" id="GO:0005524">
    <property type="term" value="F:ATP binding"/>
    <property type="evidence" value="ECO:0007669"/>
    <property type="project" value="UniProtKB-KW"/>
</dbReference>
<dbReference type="InterPro" id="IPR012337">
    <property type="entry name" value="RNaseH-like_sf"/>
</dbReference>
<dbReference type="CDD" id="cd06127">
    <property type="entry name" value="DEDDh"/>
    <property type="match status" value="1"/>
</dbReference>
<dbReference type="PANTHER" id="PTHR30231:SF4">
    <property type="entry name" value="PROTEIN NEN2"/>
    <property type="match status" value="1"/>
</dbReference>
<name>A0AAJ1PQS9_9MOLU</name>
<dbReference type="GO" id="GO:0005829">
    <property type="term" value="C:cytosol"/>
    <property type="evidence" value="ECO:0007669"/>
    <property type="project" value="TreeGrafter"/>
</dbReference>
<dbReference type="Pfam" id="PF00929">
    <property type="entry name" value="RNase_T"/>
    <property type="match status" value="1"/>
</dbReference>
<dbReference type="SUPFAM" id="SSF53098">
    <property type="entry name" value="Ribonuclease H-like"/>
    <property type="match status" value="1"/>
</dbReference>
<dbReference type="SMART" id="SM00479">
    <property type="entry name" value="EXOIII"/>
    <property type="match status" value="1"/>
</dbReference>
<dbReference type="InterPro" id="IPR013520">
    <property type="entry name" value="Ribonucl_H"/>
</dbReference>
<dbReference type="Proteomes" id="UP001224428">
    <property type="component" value="Unassembled WGS sequence"/>
</dbReference>
<evidence type="ECO:0000256" key="6">
    <source>
        <dbReference type="ARBA" id="ARBA00022840"/>
    </source>
</evidence>
<dbReference type="SUPFAM" id="SSF52540">
    <property type="entry name" value="P-loop containing nucleoside triphosphate hydrolases"/>
    <property type="match status" value="1"/>
</dbReference>
<evidence type="ECO:0000259" key="8">
    <source>
        <dbReference type="SMART" id="SM00479"/>
    </source>
</evidence>
<keyword evidence="2" id="KW-0547">Nucleotide-binding</keyword>
<keyword evidence="1" id="KW-0540">Nuclease</keyword>
<dbReference type="Gene3D" id="3.30.420.10">
    <property type="entry name" value="Ribonuclease H-like superfamily/Ribonuclease H"/>
    <property type="match status" value="1"/>
</dbReference>
<comment type="caution">
    <text evidence="9">The sequence shown here is derived from an EMBL/GenBank/DDBJ whole genome shotgun (WGS) entry which is preliminary data.</text>
</comment>
<evidence type="ECO:0000313" key="9">
    <source>
        <dbReference type="EMBL" id="MDJ1645632.1"/>
    </source>
</evidence>
<evidence type="ECO:0000256" key="4">
    <source>
        <dbReference type="ARBA" id="ARBA00022806"/>
    </source>
</evidence>
<dbReference type="InterPro" id="IPR027417">
    <property type="entry name" value="P-loop_NTPase"/>
</dbReference>
<evidence type="ECO:0000256" key="5">
    <source>
        <dbReference type="ARBA" id="ARBA00022839"/>
    </source>
</evidence>
<protein>
    <submittedName>
        <fullName evidence="9">Exonuclease domain-containing protein</fullName>
    </submittedName>
</protein>
<dbReference type="GO" id="GO:0003676">
    <property type="term" value="F:nucleic acid binding"/>
    <property type="evidence" value="ECO:0007669"/>
    <property type="project" value="InterPro"/>
</dbReference>
<dbReference type="InterPro" id="IPR014017">
    <property type="entry name" value="DNA_helicase_UvrD-like_C"/>
</dbReference>
<evidence type="ECO:0000313" key="10">
    <source>
        <dbReference type="Proteomes" id="UP001224428"/>
    </source>
</evidence>
<evidence type="ECO:0000256" key="2">
    <source>
        <dbReference type="ARBA" id="ARBA00022741"/>
    </source>
</evidence>
<dbReference type="EMBL" id="JASDDP010000008">
    <property type="protein sequence ID" value="MDJ1645632.1"/>
    <property type="molecule type" value="Genomic_DNA"/>
</dbReference>
<dbReference type="GO" id="GO:0004386">
    <property type="term" value="F:helicase activity"/>
    <property type="evidence" value="ECO:0007669"/>
    <property type="project" value="UniProtKB-KW"/>
</dbReference>
<evidence type="ECO:0000256" key="3">
    <source>
        <dbReference type="ARBA" id="ARBA00022801"/>
    </source>
</evidence>
<organism evidence="9 10">
    <name type="scientific">Mycoplasma phocimorsus</name>
    <dbReference type="NCBI Taxonomy" id="3045839"/>
    <lineage>
        <taxon>Bacteria</taxon>
        <taxon>Bacillati</taxon>
        <taxon>Mycoplasmatota</taxon>
        <taxon>Mollicutes</taxon>
        <taxon>Mycoplasmataceae</taxon>
        <taxon>Mycoplasma</taxon>
    </lineage>
</organism>
<dbReference type="PANTHER" id="PTHR30231">
    <property type="entry name" value="DNA POLYMERASE III SUBUNIT EPSILON"/>
    <property type="match status" value="1"/>
</dbReference>
<keyword evidence="4" id="KW-0347">Helicase</keyword>
<feature type="coiled-coil region" evidence="7">
    <location>
        <begin position="595"/>
        <end position="636"/>
    </location>
</feature>
<dbReference type="AlphaFoldDB" id="A0AAJ1PQS9"/>
<evidence type="ECO:0000256" key="1">
    <source>
        <dbReference type="ARBA" id="ARBA00022722"/>
    </source>
</evidence>
<feature type="domain" description="Exonuclease" evidence="8">
    <location>
        <begin position="698"/>
        <end position="870"/>
    </location>
</feature>
<dbReference type="GO" id="GO:0008408">
    <property type="term" value="F:3'-5' exonuclease activity"/>
    <property type="evidence" value="ECO:0007669"/>
    <property type="project" value="TreeGrafter"/>
</dbReference>
<keyword evidence="3" id="KW-0378">Hydrolase</keyword>